<accession>A0AAC9PVL0</accession>
<dbReference type="Proteomes" id="UP000187506">
    <property type="component" value="Chromosome"/>
</dbReference>
<feature type="transmembrane region" description="Helical" evidence="1">
    <location>
        <begin position="319"/>
        <end position="337"/>
    </location>
</feature>
<feature type="transmembrane region" description="Helical" evidence="1">
    <location>
        <begin position="165"/>
        <end position="187"/>
    </location>
</feature>
<keyword evidence="1" id="KW-0472">Membrane</keyword>
<feature type="transmembrane region" description="Helical" evidence="1">
    <location>
        <begin position="68"/>
        <end position="87"/>
    </location>
</feature>
<dbReference type="EMBL" id="CP019352">
    <property type="protein sequence ID" value="APX98899.1"/>
    <property type="molecule type" value="Genomic_DNA"/>
</dbReference>
<dbReference type="AlphaFoldDB" id="A0AAC9PVL0"/>
<evidence type="ECO:0008006" key="4">
    <source>
        <dbReference type="Google" id="ProtNLM"/>
    </source>
</evidence>
<gene>
    <name evidence="2" type="ORF">BWR22_00785</name>
</gene>
<keyword evidence="1" id="KW-0812">Transmembrane</keyword>
<feature type="transmembrane region" description="Helical" evidence="1">
    <location>
        <begin position="135"/>
        <end position="153"/>
    </location>
</feature>
<proteinExistence type="predicted"/>
<name>A0AAC9PVL0_9FLAO</name>
<feature type="transmembrane region" description="Helical" evidence="1">
    <location>
        <begin position="238"/>
        <end position="255"/>
    </location>
</feature>
<evidence type="ECO:0000313" key="3">
    <source>
        <dbReference type="Proteomes" id="UP000187506"/>
    </source>
</evidence>
<organism evidence="2 3">
    <name type="scientific">Lacinutrix venerupis</name>
    <dbReference type="NCBI Taxonomy" id="1486034"/>
    <lineage>
        <taxon>Bacteria</taxon>
        <taxon>Pseudomonadati</taxon>
        <taxon>Bacteroidota</taxon>
        <taxon>Flavobacteriia</taxon>
        <taxon>Flavobacteriales</taxon>
        <taxon>Flavobacteriaceae</taxon>
        <taxon>Lacinutrix</taxon>
    </lineage>
</organism>
<evidence type="ECO:0000256" key="1">
    <source>
        <dbReference type="SAM" id="Phobius"/>
    </source>
</evidence>
<feature type="transmembrane region" description="Helical" evidence="1">
    <location>
        <begin position="43"/>
        <end position="61"/>
    </location>
</feature>
<feature type="transmembrane region" description="Helical" evidence="1">
    <location>
        <begin position="12"/>
        <end position="31"/>
    </location>
</feature>
<keyword evidence="3" id="KW-1185">Reference proteome</keyword>
<feature type="transmembrane region" description="Helical" evidence="1">
    <location>
        <begin position="99"/>
        <end position="115"/>
    </location>
</feature>
<dbReference type="KEGG" id="lvn:BWR22_00785"/>
<feature type="transmembrane region" description="Helical" evidence="1">
    <location>
        <begin position="199"/>
        <end position="232"/>
    </location>
</feature>
<sequence>MINNKEKTLVNIGVFSFYIIILFDFITKILLTYSVEVFNRYSLIPKLILNILLLFLVLKSTPFKRNKYVIFFFIMFCLTLLSFFQLYNQYDFKTTYKQVYGLLLYSFPFILVTYFKTLDISKKEMLILTLKKQIIIIGVISSALIILGLITNIELFRSYSFSNRFGFNGVFLKTSEASYFYILLIALTAYKARKSKKQLILLIFFITTALLIGTKIVWLFLALILFITIWFYYKKVTLIAVTISGIIYLVFRKVIDLFLIKLLPNGEILYKENGMFTVLTSTRDLLLEQTIKFSSEHWGIINYLFGGNKYWIYKVEFEIFDLFFNFGLLGLVVYFLFIKNCFYKKVNNDYAKFTLFLVLICACFAGNFFKSFLVFTVFYISFEYLNMKNKFKKQRE</sequence>
<keyword evidence="1" id="KW-1133">Transmembrane helix</keyword>
<reference evidence="2 3" key="1">
    <citation type="submission" date="2017-01" db="EMBL/GenBank/DDBJ databases">
        <title>Complete genome of Lacinutrix venerupis DOK2-8 isolated from seawater in Dokdo.</title>
        <authorList>
            <person name="Chi W.-J."/>
            <person name="Kim J.H."/>
        </authorList>
    </citation>
    <scope>NUCLEOTIDE SEQUENCE [LARGE SCALE GENOMIC DNA]</scope>
    <source>
        <strain evidence="2 3">DOK2-8</strain>
    </source>
</reference>
<feature type="transmembrane region" description="Helical" evidence="1">
    <location>
        <begin position="357"/>
        <end position="385"/>
    </location>
</feature>
<protein>
    <recommendedName>
        <fullName evidence="4">O-antigen ligase-like membrane protein</fullName>
    </recommendedName>
</protein>
<evidence type="ECO:0000313" key="2">
    <source>
        <dbReference type="EMBL" id="APX98899.1"/>
    </source>
</evidence>